<reference evidence="1" key="1">
    <citation type="submission" date="2020-10" db="EMBL/GenBank/DDBJ databases">
        <authorList>
            <person name="Gilroy R."/>
        </authorList>
    </citation>
    <scope>NUCLEOTIDE SEQUENCE</scope>
    <source>
        <strain evidence="1">CHK152-2871</strain>
    </source>
</reference>
<dbReference type="Proteomes" id="UP000886865">
    <property type="component" value="Unassembled WGS sequence"/>
</dbReference>
<protein>
    <submittedName>
        <fullName evidence="1">Uncharacterized protein</fullName>
    </submittedName>
</protein>
<accession>A0A9D1JYR1</accession>
<dbReference type="AlphaFoldDB" id="A0A9D1JYR1"/>
<organism evidence="1 2">
    <name type="scientific">Candidatus Galligastranaerophilus intestinavium</name>
    <dbReference type="NCBI Taxonomy" id="2840836"/>
    <lineage>
        <taxon>Bacteria</taxon>
        <taxon>Candidatus Galligastranaerophilus</taxon>
    </lineage>
</organism>
<comment type="caution">
    <text evidence="1">The sequence shown here is derived from an EMBL/GenBank/DDBJ whole genome shotgun (WGS) entry which is preliminary data.</text>
</comment>
<name>A0A9D1JYR1_9BACT</name>
<evidence type="ECO:0000313" key="2">
    <source>
        <dbReference type="Proteomes" id="UP000886865"/>
    </source>
</evidence>
<evidence type="ECO:0000313" key="1">
    <source>
        <dbReference type="EMBL" id="HIS74228.1"/>
    </source>
</evidence>
<proteinExistence type="predicted"/>
<gene>
    <name evidence="1" type="ORF">IAA86_04315</name>
</gene>
<reference evidence="1" key="2">
    <citation type="journal article" date="2021" name="PeerJ">
        <title>Extensive microbial diversity within the chicken gut microbiome revealed by metagenomics and culture.</title>
        <authorList>
            <person name="Gilroy R."/>
            <person name="Ravi A."/>
            <person name="Getino M."/>
            <person name="Pursley I."/>
            <person name="Horton D.L."/>
            <person name="Alikhan N.F."/>
            <person name="Baker D."/>
            <person name="Gharbi K."/>
            <person name="Hall N."/>
            <person name="Watson M."/>
            <person name="Adriaenssens E.M."/>
            <person name="Foster-Nyarko E."/>
            <person name="Jarju S."/>
            <person name="Secka A."/>
            <person name="Antonio M."/>
            <person name="Oren A."/>
            <person name="Chaudhuri R.R."/>
            <person name="La Ragione R."/>
            <person name="Hildebrand F."/>
            <person name="Pallen M.J."/>
        </authorList>
    </citation>
    <scope>NUCLEOTIDE SEQUENCE</scope>
    <source>
        <strain evidence="1">CHK152-2871</strain>
    </source>
</reference>
<sequence length="64" mass="7421">MELKNKNNMLFGTKICNNKTNEIGLLIYTWTNSFADVDIEYATCVDKNGKRYNIEMDLITPVEK</sequence>
<dbReference type="EMBL" id="DVJQ01000038">
    <property type="protein sequence ID" value="HIS74228.1"/>
    <property type="molecule type" value="Genomic_DNA"/>
</dbReference>